<feature type="compositionally biased region" description="Polar residues" evidence="1">
    <location>
        <begin position="37"/>
        <end position="50"/>
    </location>
</feature>
<keyword evidence="3" id="KW-1185">Reference proteome</keyword>
<evidence type="ECO:0000313" key="2">
    <source>
        <dbReference type="EMBL" id="KAF2755755.1"/>
    </source>
</evidence>
<dbReference type="AlphaFoldDB" id="A0A6A6VZS4"/>
<accession>A0A6A6VZS4</accession>
<name>A0A6A6VZS4_9PEZI</name>
<dbReference type="EMBL" id="ML996577">
    <property type="protein sequence ID" value="KAF2755755.1"/>
    <property type="molecule type" value="Genomic_DNA"/>
</dbReference>
<gene>
    <name evidence="2" type="ORF">EJ05DRAFT_114358</name>
</gene>
<dbReference type="Proteomes" id="UP000799437">
    <property type="component" value="Unassembled WGS sequence"/>
</dbReference>
<feature type="compositionally biased region" description="Polar residues" evidence="1">
    <location>
        <begin position="123"/>
        <end position="135"/>
    </location>
</feature>
<feature type="compositionally biased region" description="Polar residues" evidence="1">
    <location>
        <begin position="157"/>
        <end position="166"/>
    </location>
</feature>
<organism evidence="2 3">
    <name type="scientific">Pseudovirgaria hyperparasitica</name>
    <dbReference type="NCBI Taxonomy" id="470096"/>
    <lineage>
        <taxon>Eukaryota</taxon>
        <taxon>Fungi</taxon>
        <taxon>Dikarya</taxon>
        <taxon>Ascomycota</taxon>
        <taxon>Pezizomycotina</taxon>
        <taxon>Dothideomycetes</taxon>
        <taxon>Dothideomycetes incertae sedis</taxon>
        <taxon>Acrospermales</taxon>
        <taxon>Acrospermaceae</taxon>
        <taxon>Pseudovirgaria</taxon>
    </lineage>
</organism>
<dbReference type="RefSeq" id="XP_033598206.1">
    <property type="nucleotide sequence ID" value="XM_033739020.1"/>
</dbReference>
<reference evidence="2" key="1">
    <citation type="journal article" date="2020" name="Stud. Mycol.">
        <title>101 Dothideomycetes genomes: a test case for predicting lifestyles and emergence of pathogens.</title>
        <authorList>
            <person name="Haridas S."/>
            <person name="Albert R."/>
            <person name="Binder M."/>
            <person name="Bloem J."/>
            <person name="Labutti K."/>
            <person name="Salamov A."/>
            <person name="Andreopoulos B."/>
            <person name="Baker S."/>
            <person name="Barry K."/>
            <person name="Bills G."/>
            <person name="Bluhm B."/>
            <person name="Cannon C."/>
            <person name="Castanera R."/>
            <person name="Culley D."/>
            <person name="Daum C."/>
            <person name="Ezra D."/>
            <person name="Gonzalez J."/>
            <person name="Henrissat B."/>
            <person name="Kuo A."/>
            <person name="Liang C."/>
            <person name="Lipzen A."/>
            <person name="Lutzoni F."/>
            <person name="Magnuson J."/>
            <person name="Mondo S."/>
            <person name="Nolan M."/>
            <person name="Ohm R."/>
            <person name="Pangilinan J."/>
            <person name="Park H.-J."/>
            <person name="Ramirez L."/>
            <person name="Alfaro M."/>
            <person name="Sun H."/>
            <person name="Tritt A."/>
            <person name="Yoshinaga Y."/>
            <person name="Zwiers L.-H."/>
            <person name="Turgeon B."/>
            <person name="Goodwin S."/>
            <person name="Spatafora J."/>
            <person name="Crous P."/>
            <person name="Grigoriev I."/>
        </authorList>
    </citation>
    <scope>NUCLEOTIDE SEQUENCE</scope>
    <source>
        <strain evidence="2">CBS 121739</strain>
    </source>
</reference>
<dbReference type="GeneID" id="54480074"/>
<evidence type="ECO:0000313" key="3">
    <source>
        <dbReference type="Proteomes" id="UP000799437"/>
    </source>
</evidence>
<proteinExistence type="predicted"/>
<feature type="region of interest" description="Disordered" evidence="1">
    <location>
        <begin position="1"/>
        <end position="220"/>
    </location>
</feature>
<protein>
    <submittedName>
        <fullName evidence="2">Uncharacterized protein</fullName>
    </submittedName>
</protein>
<evidence type="ECO:0000256" key="1">
    <source>
        <dbReference type="SAM" id="MobiDB-lite"/>
    </source>
</evidence>
<sequence>MADAGPSSRGDENPATDKTPSSAAARKPSIALDQSKLKQTPSLKPSTASKVENVPPRRPGIATAAAKRPTTTSTATSGTTSRLTASTTKPLTSTTTSRPSTTSSLSKPPTRPPPGSYVRRSTKSTADNDTASVTSGDEKRSTISAGTSAAKKMSTVGVASTRSSPSKPGIAADRRSTITPASNRLLDLQRAQRPGLQPHRSLALGSPRVLRQLLPPRPSL</sequence>
<feature type="compositionally biased region" description="Low complexity" evidence="1">
    <location>
        <begin position="62"/>
        <end position="108"/>
    </location>
</feature>